<reference evidence="1 2" key="1">
    <citation type="submission" date="2015-01" db="EMBL/GenBank/DDBJ databases">
        <title>Evolution of Trichinella species and genotypes.</title>
        <authorList>
            <person name="Korhonen P.K."/>
            <person name="Edoardo P."/>
            <person name="Giuseppe L.R."/>
            <person name="Gasser R.B."/>
        </authorList>
    </citation>
    <scope>NUCLEOTIDE SEQUENCE [LARGE SCALE GENOMIC DNA]</scope>
    <source>
        <strain evidence="1">ISS3</strain>
    </source>
</reference>
<protein>
    <submittedName>
        <fullName evidence="1">Uncharacterized protein</fullName>
    </submittedName>
</protein>
<gene>
    <name evidence="1" type="ORF">T01_6893</name>
</gene>
<keyword evidence="2" id="KW-1185">Reference proteome</keyword>
<name>A0A0V1BM23_TRISP</name>
<dbReference type="EMBL" id="JYDH01000032">
    <property type="protein sequence ID" value="KRY37587.1"/>
    <property type="molecule type" value="Genomic_DNA"/>
</dbReference>
<evidence type="ECO:0000313" key="1">
    <source>
        <dbReference type="EMBL" id="KRY37587.1"/>
    </source>
</evidence>
<evidence type="ECO:0000313" key="2">
    <source>
        <dbReference type="Proteomes" id="UP000054776"/>
    </source>
</evidence>
<comment type="caution">
    <text evidence="1">The sequence shown here is derived from an EMBL/GenBank/DDBJ whole genome shotgun (WGS) entry which is preliminary data.</text>
</comment>
<dbReference type="AlphaFoldDB" id="A0A0V1BM23"/>
<dbReference type="OrthoDB" id="10570642at2759"/>
<proteinExistence type="predicted"/>
<sequence>MNTKLFNNSHVYRNKIASSIYQQLHKNETDTFNLKCTKSHTVTVNRLNTDLLIFSIFADSLSEKLTSVKLARKIYDIN</sequence>
<accession>A0A0V1BM23</accession>
<dbReference type="Proteomes" id="UP000054776">
    <property type="component" value="Unassembled WGS sequence"/>
</dbReference>
<organism evidence="1 2">
    <name type="scientific">Trichinella spiralis</name>
    <name type="common">Trichina worm</name>
    <dbReference type="NCBI Taxonomy" id="6334"/>
    <lineage>
        <taxon>Eukaryota</taxon>
        <taxon>Metazoa</taxon>
        <taxon>Ecdysozoa</taxon>
        <taxon>Nematoda</taxon>
        <taxon>Enoplea</taxon>
        <taxon>Dorylaimia</taxon>
        <taxon>Trichinellida</taxon>
        <taxon>Trichinellidae</taxon>
        <taxon>Trichinella</taxon>
    </lineage>
</organism>
<dbReference type="InParanoid" id="A0A0V1BM23"/>